<evidence type="ECO:0000256" key="1">
    <source>
        <dbReference type="SAM" id="MobiDB-lite"/>
    </source>
</evidence>
<name>A0AAV7UGZ6_PLEWA</name>
<evidence type="ECO:0000313" key="3">
    <source>
        <dbReference type="Proteomes" id="UP001066276"/>
    </source>
</evidence>
<proteinExistence type="predicted"/>
<sequence length="122" mass="13790">MLLTARLRVVSERKMRFFDSPQDVWDWLETSGLATLTPAQVKDTAQARNEKDYLMGQRRQPRGYLKPKAVPDLEQRLNERWHALQAATQLRNTTPDLSPETTSGNNSSDEGSSAIWPPGTGH</sequence>
<feature type="compositionally biased region" description="Polar residues" evidence="1">
    <location>
        <begin position="87"/>
        <end position="111"/>
    </location>
</feature>
<dbReference type="EMBL" id="JANPWB010000005">
    <property type="protein sequence ID" value="KAJ1188320.1"/>
    <property type="molecule type" value="Genomic_DNA"/>
</dbReference>
<keyword evidence="3" id="KW-1185">Reference proteome</keyword>
<gene>
    <name evidence="2" type="ORF">NDU88_005081</name>
</gene>
<protein>
    <submittedName>
        <fullName evidence="2">Uncharacterized protein</fullName>
    </submittedName>
</protein>
<accession>A0AAV7UGZ6</accession>
<reference evidence="2" key="1">
    <citation type="journal article" date="2022" name="bioRxiv">
        <title>Sequencing and chromosome-scale assembly of the giantPleurodeles waltlgenome.</title>
        <authorList>
            <person name="Brown T."/>
            <person name="Elewa A."/>
            <person name="Iarovenko S."/>
            <person name="Subramanian E."/>
            <person name="Araus A.J."/>
            <person name="Petzold A."/>
            <person name="Susuki M."/>
            <person name="Suzuki K.-i.T."/>
            <person name="Hayashi T."/>
            <person name="Toyoda A."/>
            <person name="Oliveira C."/>
            <person name="Osipova E."/>
            <person name="Leigh N.D."/>
            <person name="Simon A."/>
            <person name="Yun M.H."/>
        </authorList>
    </citation>
    <scope>NUCLEOTIDE SEQUENCE</scope>
    <source>
        <strain evidence="2">20211129_DDA</strain>
        <tissue evidence="2">Liver</tissue>
    </source>
</reference>
<comment type="caution">
    <text evidence="2">The sequence shown here is derived from an EMBL/GenBank/DDBJ whole genome shotgun (WGS) entry which is preliminary data.</text>
</comment>
<feature type="region of interest" description="Disordered" evidence="1">
    <location>
        <begin position="87"/>
        <end position="122"/>
    </location>
</feature>
<organism evidence="2 3">
    <name type="scientific">Pleurodeles waltl</name>
    <name type="common">Iberian ribbed newt</name>
    <dbReference type="NCBI Taxonomy" id="8319"/>
    <lineage>
        <taxon>Eukaryota</taxon>
        <taxon>Metazoa</taxon>
        <taxon>Chordata</taxon>
        <taxon>Craniata</taxon>
        <taxon>Vertebrata</taxon>
        <taxon>Euteleostomi</taxon>
        <taxon>Amphibia</taxon>
        <taxon>Batrachia</taxon>
        <taxon>Caudata</taxon>
        <taxon>Salamandroidea</taxon>
        <taxon>Salamandridae</taxon>
        <taxon>Pleurodelinae</taxon>
        <taxon>Pleurodeles</taxon>
    </lineage>
</organism>
<dbReference type="Proteomes" id="UP001066276">
    <property type="component" value="Chromosome 3_1"/>
</dbReference>
<dbReference type="AlphaFoldDB" id="A0AAV7UGZ6"/>
<evidence type="ECO:0000313" key="2">
    <source>
        <dbReference type="EMBL" id="KAJ1188320.1"/>
    </source>
</evidence>